<dbReference type="OrthoDB" id="10396174at2759"/>
<accession>A0A016TTZ0</accession>
<gene>
    <name evidence="2" type="primary">Acey_s0077.g1116</name>
    <name evidence="2" type="ORF">Y032_0077g1116</name>
</gene>
<dbReference type="PROSITE" id="PS51257">
    <property type="entry name" value="PROKAR_LIPOPROTEIN"/>
    <property type="match status" value="1"/>
</dbReference>
<feature type="chain" id="PRO_5001491467" evidence="1">
    <location>
        <begin position="21"/>
        <end position="72"/>
    </location>
</feature>
<dbReference type="Proteomes" id="UP000024635">
    <property type="component" value="Unassembled WGS sequence"/>
</dbReference>
<dbReference type="EMBL" id="JARK01001413">
    <property type="protein sequence ID" value="EYC06270.1"/>
    <property type="molecule type" value="Genomic_DNA"/>
</dbReference>
<protein>
    <submittedName>
        <fullName evidence="2">Uncharacterized protein</fullName>
    </submittedName>
</protein>
<feature type="signal peptide" evidence="1">
    <location>
        <begin position="1"/>
        <end position="20"/>
    </location>
</feature>
<proteinExistence type="predicted"/>
<dbReference type="AlphaFoldDB" id="A0A016TTZ0"/>
<evidence type="ECO:0000313" key="2">
    <source>
        <dbReference type="EMBL" id="EYC06270.1"/>
    </source>
</evidence>
<comment type="caution">
    <text evidence="2">The sequence shown here is derived from an EMBL/GenBank/DDBJ whole genome shotgun (WGS) entry which is preliminary data.</text>
</comment>
<sequence>MNLSVFRILLLFALLGAVSATISCGCKPRPPSYCCWGRYGRCCMARKKRDVASNDFMPLEGRKPVDFKFFEE</sequence>
<organism evidence="2 3">
    <name type="scientific">Ancylostoma ceylanicum</name>
    <dbReference type="NCBI Taxonomy" id="53326"/>
    <lineage>
        <taxon>Eukaryota</taxon>
        <taxon>Metazoa</taxon>
        <taxon>Ecdysozoa</taxon>
        <taxon>Nematoda</taxon>
        <taxon>Chromadorea</taxon>
        <taxon>Rhabditida</taxon>
        <taxon>Rhabditina</taxon>
        <taxon>Rhabditomorpha</taxon>
        <taxon>Strongyloidea</taxon>
        <taxon>Ancylostomatidae</taxon>
        <taxon>Ancylostomatinae</taxon>
        <taxon>Ancylostoma</taxon>
    </lineage>
</organism>
<evidence type="ECO:0000313" key="3">
    <source>
        <dbReference type="Proteomes" id="UP000024635"/>
    </source>
</evidence>
<keyword evidence="3" id="KW-1185">Reference proteome</keyword>
<reference evidence="3" key="1">
    <citation type="journal article" date="2015" name="Nat. Genet.">
        <title>The genome and transcriptome of the zoonotic hookworm Ancylostoma ceylanicum identify infection-specific gene families.</title>
        <authorList>
            <person name="Schwarz E.M."/>
            <person name="Hu Y."/>
            <person name="Antoshechkin I."/>
            <person name="Miller M.M."/>
            <person name="Sternberg P.W."/>
            <person name="Aroian R.V."/>
        </authorList>
    </citation>
    <scope>NUCLEOTIDE SEQUENCE</scope>
    <source>
        <strain evidence="3">HY135</strain>
    </source>
</reference>
<evidence type="ECO:0000256" key="1">
    <source>
        <dbReference type="SAM" id="SignalP"/>
    </source>
</evidence>
<name>A0A016TTZ0_9BILA</name>
<keyword evidence="1" id="KW-0732">Signal</keyword>